<reference evidence="1 2" key="1">
    <citation type="submission" date="2018-10" db="EMBL/GenBank/DDBJ databases">
        <title>Marmoricola sp. 4Q3S-7 whole genome shotgun sequence.</title>
        <authorList>
            <person name="Li F."/>
        </authorList>
    </citation>
    <scope>NUCLEOTIDE SEQUENCE [LARGE SCALE GENOMIC DNA]</scope>
    <source>
        <strain evidence="1 2">4Q3S-7</strain>
    </source>
</reference>
<evidence type="ECO:0000313" key="2">
    <source>
        <dbReference type="Proteomes" id="UP000281708"/>
    </source>
</evidence>
<organism evidence="1 2">
    <name type="scientific">Nocardioides mangrovicus</name>
    <dbReference type="NCBI Taxonomy" id="2478913"/>
    <lineage>
        <taxon>Bacteria</taxon>
        <taxon>Bacillati</taxon>
        <taxon>Actinomycetota</taxon>
        <taxon>Actinomycetes</taxon>
        <taxon>Propionibacteriales</taxon>
        <taxon>Nocardioidaceae</taxon>
        <taxon>Nocardioides</taxon>
    </lineage>
</organism>
<evidence type="ECO:0000313" key="1">
    <source>
        <dbReference type="EMBL" id="RLV49078.1"/>
    </source>
</evidence>
<dbReference type="AlphaFoldDB" id="A0A3L8P3S7"/>
<dbReference type="InterPro" id="IPR029044">
    <property type="entry name" value="Nucleotide-diphossugar_trans"/>
</dbReference>
<dbReference type="PANTHER" id="PTHR36529:SF1">
    <property type="entry name" value="GLYCOSYLTRANSFERASE"/>
    <property type="match status" value="1"/>
</dbReference>
<dbReference type="EMBL" id="RDBE01000007">
    <property type="protein sequence ID" value="RLV49078.1"/>
    <property type="molecule type" value="Genomic_DNA"/>
</dbReference>
<dbReference type="PANTHER" id="PTHR36529">
    <property type="entry name" value="SLL1095 PROTEIN"/>
    <property type="match status" value="1"/>
</dbReference>
<dbReference type="Pfam" id="PF09837">
    <property type="entry name" value="DUF2064"/>
    <property type="match status" value="1"/>
</dbReference>
<name>A0A3L8P3S7_9ACTN</name>
<comment type="caution">
    <text evidence="1">The sequence shown here is derived from an EMBL/GenBank/DDBJ whole genome shotgun (WGS) entry which is preliminary data.</text>
</comment>
<dbReference type="RefSeq" id="WP_121806182.1">
    <property type="nucleotide sequence ID" value="NZ_RDBE01000007.1"/>
</dbReference>
<dbReference type="Gene3D" id="3.90.550.10">
    <property type="entry name" value="Spore Coat Polysaccharide Biosynthesis Protein SpsA, Chain A"/>
    <property type="match status" value="1"/>
</dbReference>
<sequence length="208" mass="22142">MTPLVLAKAPVPGRVKTRLGADVGADVAADLAAAALLDTLDLVEDALGRGVVALDGELAEASRGEELTVALAGWRVVPQRGDELGERIAHAHADVDDVVVQVGMDTPHLSPEQLRETADRLREADAVLGPAEDGGWWVLALNDPGHAALVRDVPTSRVDTGRLTLEALSREIVVALGPHSYDVDTIDDARRSADDAPHTRFAHTWRSR</sequence>
<dbReference type="OrthoDB" id="9798250at2"/>
<dbReference type="SUPFAM" id="SSF53448">
    <property type="entry name" value="Nucleotide-diphospho-sugar transferases"/>
    <property type="match status" value="1"/>
</dbReference>
<accession>A0A3L8P3S7</accession>
<dbReference type="InterPro" id="IPR018641">
    <property type="entry name" value="Trfase_1_rSAM/seldom-assoc"/>
</dbReference>
<protein>
    <submittedName>
        <fullName evidence="1">DUF2064 domain-containing protein</fullName>
    </submittedName>
</protein>
<keyword evidence="2" id="KW-1185">Reference proteome</keyword>
<proteinExistence type="predicted"/>
<dbReference type="Proteomes" id="UP000281708">
    <property type="component" value="Unassembled WGS sequence"/>
</dbReference>
<gene>
    <name evidence="1" type="ORF">D9V37_10920</name>
</gene>